<keyword evidence="2" id="KW-0479">Metal-binding</keyword>
<comment type="caution">
    <text evidence="6">The sequence shown here is derived from an EMBL/GenBank/DDBJ whole genome shotgun (WGS) entry which is preliminary data.</text>
</comment>
<feature type="active site" description="Phosphothreonine intermediate" evidence="4">
    <location>
        <position position="73"/>
    </location>
</feature>
<dbReference type="GO" id="GO:0046872">
    <property type="term" value="F:metal ion binding"/>
    <property type="evidence" value="ECO:0007669"/>
    <property type="project" value="UniProtKB-KW"/>
</dbReference>
<dbReference type="InterPro" id="IPR017850">
    <property type="entry name" value="Alkaline_phosphatase_core_sf"/>
</dbReference>
<organism evidence="6 7">
    <name type="scientific">Profundicola chukchiensis</name>
    <dbReference type="NCBI Taxonomy" id="2961959"/>
    <lineage>
        <taxon>Bacteria</taxon>
        <taxon>Pseudomonadati</taxon>
        <taxon>Bacteroidota</taxon>
        <taxon>Flavobacteriia</taxon>
        <taxon>Flavobacteriales</taxon>
        <taxon>Weeksellaceae</taxon>
        <taxon>Profundicola</taxon>
    </lineage>
</organism>
<sequence>MKKWITQFFVLFLTIGFAQNERPKLVVGVVVDQMRYDYLYRYYDDYGEDGFKKLLKEGYSFQNTQFNYKPTYTAPGHSSVYTGAIPAVHGIVGNSWYHKSEKETVYCTTDLSMTSVGTKADDEVGRMSPHRLKTTTVTDELKLATNHRSKVIGISLKDRGAILPAGHFADAAYWMDTHGKFISSSFYFDKLPDWVKKYNDKKQVQKYINQGWDLLKPANTYTQSTADDTRYERIFKPKTKPTFPYNLKEIAALQGDLDIIKTTPFGNEVVAELSKEAIKHEKLGQGTETDFLAISFSSPDYIGHSFGIRSMEVQDTYLRLDRTIADLISYLNQHVGEGNYLMFLTADHAAAENPNYLSDHGYMVENLNRKDLDKELKAFVDEKFGEGIYNNYSNQNVFLNEETIVAQNKDYDQIIKEIQRFLEKKDFVARAYSRDNILNGNASDYHLTLISNGFDPKQNGDLVVLLDPQYMEYFATGTTHGSTYMYDTHVPNLWFGWGIKPGKSAKKKLITQIAPTVSQLLNISIPNGSEGDVLEELFD</sequence>
<keyword evidence="1 4" id="KW-0597">Phosphoprotein</keyword>
<dbReference type="PIRSF" id="PIRSF031924">
    <property type="entry name" value="Pi-irrepressible_AP"/>
    <property type="match status" value="1"/>
</dbReference>
<dbReference type="Gene3D" id="3.30.1360.150">
    <property type="match status" value="1"/>
</dbReference>
<dbReference type="PANTHER" id="PTHR10151:SF120">
    <property type="entry name" value="BIS(5'-ADENOSYL)-TRIPHOSPHATASE"/>
    <property type="match status" value="1"/>
</dbReference>
<dbReference type="InterPro" id="IPR026263">
    <property type="entry name" value="Alkaline_phosphatase_prok"/>
</dbReference>
<accession>A0A9X4MVX4</accession>
<dbReference type="EMBL" id="JANCMU010000001">
    <property type="protein sequence ID" value="MDG4945004.1"/>
    <property type="molecule type" value="Genomic_DNA"/>
</dbReference>
<evidence type="ECO:0000313" key="6">
    <source>
        <dbReference type="EMBL" id="MDG4945004.1"/>
    </source>
</evidence>
<dbReference type="SUPFAM" id="SSF53649">
    <property type="entry name" value="Alkaline phosphatase-like"/>
    <property type="match status" value="1"/>
</dbReference>
<evidence type="ECO:0000256" key="1">
    <source>
        <dbReference type="ARBA" id="ARBA00022553"/>
    </source>
</evidence>
<keyword evidence="7" id="KW-1185">Reference proteome</keyword>
<dbReference type="Proteomes" id="UP001152599">
    <property type="component" value="Unassembled WGS sequence"/>
</dbReference>
<gene>
    <name evidence="6" type="ORF">NMK71_01130</name>
</gene>
<evidence type="ECO:0000256" key="4">
    <source>
        <dbReference type="PIRSR" id="PIRSR031924-50"/>
    </source>
</evidence>
<evidence type="ECO:0000256" key="2">
    <source>
        <dbReference type="ARBA" id="ARBA00022723"/>
    </source>
</evidence>
<evidence type="ECO:0000256" key="3">
    <source>
        <dbReference type="ARBA" id="ARBA00022729"/>
    </source>
</evidence>
<proteinExistence type="predicted"/>
<dbReference type="AlphaFoldDB" id="A0A9X4MVX4"/>
<dbReference type="CDD" id="cd16016">
    <property type="entry name" value="AP-SPAP"/>
    <property type="match status" value="1"/>
</dbReference>
<reference evidence="6" key="1">
    <citation type="submission" date="2022-07" db="EMBL/GenBank/DDBJ databases">
        <title>Description and genome-wide analysis of Profundicola chukchiensis gen. nov., sp. nov., marine bacteria isolated from bottom sediments of the Chukchi Sea.</title>
        <authorList>
            <person name="Romanenko L."/>
            <person name="Otstavnykh N."/>
            <person name="Kurilenko V."/>
            <person name="Eremeev V."/>
            <person name="Velansky P."/>
            <person name="Mikhailov V."/>
            <person name="Isaeva M."/>
        </authorList>
    </citation>
    <scope>NUCLEOTIDE SEQUENCE</scope>
    <source>
        <strain evidence="6">KMM 9713</strain>
    </source>
</reference>
<dbReference type="GO" id="GO:0004035">
    <property type="term" value="F:alkaline phosphatase activity"/>
    <property type="evidence" value="ECO:0007669"/>
    <property type="project" value="InterPro"/>
</dbReference>
<dbReference type="Gene3D" id="3.40.720.10">
    <property type="entry name" value="Alkaline Phosphatase, subunit A"/>
    <property type="match status" value="1"/>
</dbReference>
<dbReference type="Pfam" id="PF01663">
    <property type="entry name" value="Phosphodiest"/>
    <property type="match status" value="1"/>
</dbReference>
<protein>
    <submittedName>
        <fullName evidence="6">Alkaline phosphatase family protein</fullName>
    </submittedName>
</protein>
<evidence type="ECO:0000256" key="5">
    <source>
        <dbReference type="PIRSR" id="PIRSR031924-51"/>
    </source>
</evidence>
<feature type="binding site" evidence="5">
    <location>
        <position position="94"/>
    </location>
    <ligand>
        <name>substrate</name>
    </ligand>
</feature>
<name>A0A9X4MVX4_9FLAO</name>
<feature type="binding site" evidence="5">
    <location>
        <begin position="157"/>
        <end position="159"/>
    </location>
    <ligand>
        <name>substrate</name>
    </ligand>
</feature>
<keyword evidence="3" id="KW-0732">Signal</keyword>
<evidence type="ECO:0000313" key="7">
    <source>
        <dbReference type="Proteomes" id="UP001152599"/>
    </source>
</evidence>
<dbReference type="RefSeq" id="WP_304419749.1">
    <property type="nucleotide sequence ID" value="NZ_JANCMU010000001.1"/>
</dbReference>
<dbReference type="InterPro" id="IPR002591">
    <property type="entry name" value="Phosphodiest/P_Trfase"/>
</dbReference>
<dbReference type="NCBIfam" id="NF042991">
    <property type="entry name" value="alk_phos_PafA"/>
    <property type="match status" value="1"/>
</dbReference>
<dbReference type="PANTHER" id="PTHR10151">
    <property type="entry name" value="ECTONUCLEOTIDE PYROPHOSPHATASE/PHOSPHODIESTERASE"/>
    <property type="match status" value="1"/>
</dbReference>